<evidence type="ECO:0000256" key="4">
    <source>
        <dbReference type="ARBA" id="ARBA00023002"/>
    </source>
</evidence>
<comment type="similarity">
    <text evidence="5">Belongs to the FMN-dependent alpha-hydroxy acid dehydrogenase family.</text>
</comment>
<dbReference type="FunFam" id="3.20.20.70:FF:000029">
    <property type="entry name" value="L-lactate dehydrogenase"/>
    <property type="match status" value="1"/>
</dbReference>
<evidence type="ECO:0000256" key="8">
    <source>
        <dbReference type="PIRSR" id="PIRSR000138-1"/>
    </source>
</evidence>
<gene>
    <name evidence="11" type="ORF">ANCCAN_00891</name>
</gene>
<feature type="binding site" evidence="9">
    <location>
        <begin position="103"/>
        <end position="105"/>
    </location>
    <ligand>
        <name>FMN</name>
        <dbReference type="ChEBI" id="CHEBI:58210"/>
    </ligand>
</feature>
<dbReference type="GO" id="GO:0003973">
    <property type="term" value="F:(S)-2-hydroxy-acid oxidase activity"/>
    <property type="evidence" value="ECO:0007669"/>
    <property type="project" value="UniProtKB-EC"/>
</dbReference>
<dbReference type="OrthoDB" id="25826at2759"/>
<evidence type="ECO:0000256" key="2">
    <source>
        <dbReference type="ARBA" id="ARBA00022630"/>
    </source>
</evidence>
<evidence type="ECO:0000256" key="5">
    <source>
        <dbReference type="ARBA" id="ARBA00024042"/>
    </source>
</evidence>
<feature type="binding site" evidence="9">
    <location>
        <position position="288"/>
    </location>
    <ligand>
        <name>glyoxylate</name>
        <dbReference type="ChEBI" id="CHEBI:36655"/>
    </ligand>
</feature>
<dbReference type="GO" id="GO:0001561">
    <property type="term" value="P:fatty acid alpha-oxidation"/>
    <property type="evidence" value="ECO:0007669"/>
    <property type="project" value="TreeGrafter"/>
</dbReference>
<evidence type="ECO:0000256" key="3">
    <source>
        <dbReference type="ARBA" id="ARBA00022643"/>
    </source>
</evidence>
<dbReference type="PROSITE" id="PS00557">
    <property type="entry name" value="FMN_HYDROXY_ACID_DH_1"/>
    <property type="match status" value="1"/>
</dbReference>
<reference evidence="11 12" key="1">
    <citation type="submission" date="2014-10" db="EMBL/GenBank/DDBJ databases">
        <title>Draft genome of the hookworm Ancylostoma caninum.</title>
        <authorList>
            <person name="Mitreva M."/>
        </authorList>
    </citation>
    <scope>NUCLEOTIDE SEQUENCE [LARGE SCALE GENOMIC DNA]</scope>
    <source>
        <strain evidence="11 12">Baltimore</strain>
    </source>
</reference>
<keyword evidence="12" id="KW-1185">Reference proteome</keyword>
<dbReference type="InterPro" id="IPR000262">
    <property type="entry name" value="FMN-dep_DH"/>
</dbReference>
<feature type="binding site" evidence="9">
    <location>
        <position position="50"/>
    </location>
    <ligand>
        <name>glyoxylate</name>
        <dbReference type="ChEBI" id="CHEBI:36655"/>
    </ligand>
</feature>
<dbReference type="STRING" id="29170.A0A368H8K6"/>
<dbReference type="GO" id="GO:0010181">
    <property type="term" value="F:FMN binding"/>
    <property type="evidence" value="ECO:0007669"/>
    <property type="project" value="InterPro"/>
</dbReference>
<name>A0A368H8K6_ANCCA</name>
<proteinExistence type="inferred from homology"/>
<evidence type="ECO:0000256" key="1">
    <source>
        <dbReference type="ARBA" id="ARBA00001917"/>
    </source>
</evidence>
<protein>
    <submittedName>
        <fullName evidence="11">Dehydrogenase, FMN-dependent</fullName>
    </submittedName>
</protein>
<feature type="binding site" evidence="9">
    <location>
        <position position="184"/>
    </location>
    <ligand>
        <name>FMN</name>
        <dbReference type="ChEBI" id="CHEBI:58210"/>
    </ligand>
</feature>
<dbReference type="PANTHER" id="PTHR10578">
    <property type="entry name" value="S -2-HYDROXY-ACID OXIDASE-RELATED"/>
    <property type="match status" value="1"/>
</dbReference>
<dbReference type="GO" id="GO:0005782">
    <property type="term" value="C:peroxisomal matrix"/>
    <property type="evidence" value="ECO:0007669"/>
    <property type="project" value="TreeGrafter"/>
</dbReference>
<comment type="caution">
    <text evidence="11">The sequence shown here is derived from an EMBL/GenBank/DDBJ whole genome shotgun (WGS) entry which is preliminary data.</text>
</comment>
<dbReference type="EMBL" id="JOJR01000004">
    <property type="protein sequence ID" value="RCN52896.1"/>
    <property type="molecule type" value="Genomic_DNA"/>
</dbReference>
<keyword evidence="4" id="KW-0560">Oxidoreductase</keyword>
<sequence length="396" mass="43443">MLSSAPTRMASNKKQALAPTLISSNTKQLLTIDDFRAEAASKLKKPARDYYNGGSGEELTLARNESAYRRLLIRPRCLRDVSEVDTSVEWYGEKFRFPIGIAPTAFHRMAEKNGELSTIRGAALSGSLMIASSWSTTPIEPMAHEAKTKNVSLWFQLYVYKDKSITTSLLTRAQDSGYKAIVLTVDTPVLGNRLADARNGFSLPDGLTFANFTTLQSSQMPLPSQGQSAFMKYVSTQIDPAMNWQVLEWVINNSKLPVIVKGVMRGDDAEEAISRGARGIIVSNHGGRQMDSAPATIEALPDIVRIVNRRVPVFIDGGIRNGRDVFKAIALGASGVFIGRPVLWGLSAEGAEGVSSVMKLLQTEFEHTMKLAGCRSIQEMQQCPDLVVNESYYSKL</sequence>
<evidence type="ECO:0000313" key="12">
    <source>
        <dbReference type="Proteomes" id="UP000252519"/>
    </source>
</evidence>
<feature type="binding site" evidence="9">
    <location>
        <begin position="316"/>
        <end position="320"/>
    </location>
    <ligand>
        <name>FMN</name>
        <dbReference type="ChEBI" id="CHEBI:58210"/>
    </ligand>
</feature>
<dbReference type="Gene3D" id="3.20.20.70">
    <property type="entry name" value="Aldolase class I"/>
    <property type="match status" value="1"/>
</dbReference>
<dbReference type="Pfam" id="PF01070">
    <property type="entry name" value="FMN_dh"/>
    <property type="match status" value="1"/>
</dbReference>
<comment type="catalytic activity">
    <reaction evidence="6">
        <text>a (2S)-2-hydroxycarboxylate + O2 = a 2-oxocarboxylate + H2O2</text>
        <dbReference type="Rhea" id="RHEA:16789"/>
        <dbReference type="ChEBI" id="CHEBI:15379"/>
        <dbReference type="ChEBI" id="CHEBI:16240"/>
        <dbReference type="ChEBI" id="CHEBI:35179"/>
        <dbReference type="ChEBI" id="CHEBI:58123"/>
        <dbReference type="EC" id="1.1.3.15"/>
    </reaction>
    <physiologicalReaction direction="left-to-right" evidence="6">
        <dbReference type="Rhea" id="RHEA:16790"/>
    </physiologicalReaction>
</comment>
<dbReference type="AlphaFoldDB" id="A0A368H8K6"/>
<feature type="binding site" evidence="9">
    <location>
        <begin position="339"/>
        <end position="340"/>
    </location>
    <ligand>
        <name>FMN</name>
        <dbReference type="ChEBI" id="CHEBI:58210"/>
    </ligand>
</feature>
<comment type="catalytic activity">
    <reaction evidence="7">
        <text>2-hydroxyoctanoate + O2 = 2-oxooctanoate + H2O2</text>
        <dbReference type="Rhea" id="RHEA:67940"/>
        <dbReference type="ChEBI" id="CHEBI:15379"/>
        <dbReference type="ChEBI" id="CHEBI:16240"/>
        <dbReference type="ChEBI" id="CHEBI:133514"/>
        <dbReference type="ChEBI" id="CHEBI:176689"/>
    </reaction>
    <physiologicalReaction direction="left-to-right" evidence="7">
        <dbReference type="Rhea" id="RHEA:67941"/>
    </physiologicalReaction>
</comment>
<keyword evidence="2 9" id="KW-0285">Flavoprotein</keyword>
<evidence type="ECO:0000313" key="11">
    <source>
        <dbReference type="EMBL" id="RCN52896.1"/>
    </source>
</evidence>
<feature type="active site" description="Proton acceptor" evidence="8">
    <location>
        <position position="285"/>
    </location>
</feature>
<keyword evidence="3 9" id="KW-0288">FMN</keyword>
<dbReference type="PIRSF" id="PIRSF000138">
    <property type="entry name" value="Al-hdrx_acd_dh"/>
    <property type="match status" value="1"/>
</dbReference>
<feature type="binding site" evidence="9">
    <location>
        <position position="193"/>
    </location>
    <ligand>
        <name>glyoxylate</name>
        <dbReference type="ChEBI" id="CHEBI:36655"/>
    </ligand>
</feature>
<feature type="binding site" evidence="9">
    <location>
        <position position="283"/>
    </location>
    <ligand>
        <name>FMN</name>
        <dbReference type="ChEBI" id="CHEBI:58210"/>
    </ligand>
</feature>
<feature type="domain" description="FMN hydroxy acid dehydrogenase" evidence="10">
    <location>
        <begin position="24"/>
        <end position="390"/>
    </location>
</feature>
<dbReference type="CDD" id="cd02809">
    <property type="entry name" value="alpha_hydroxyacid_oxid_FMN"/>
    <property type="match status" value="1"/>
</dbReference>
<feature type="binding site" evidence="9">
    <location>
        <position position="285"/>
    </location>
    <ligand>
        <name>glyoxylate</name>
        <dbReference type="ChEBI" id="CHEBI:36655"/>
    </ligand>
</feature>
<feature type="binding site" evidence="9">
    <location>
        <position position="132"/>
    </location>
    <ligand>
        <name>glyoxylate</name>
        <dbReference type="ChEBI" id="CHEBI:36655"/>
    </ligand>
</feature>
<feature type="binding site" evidence="9">
    <location>
        <position position="156"/>
    </location>
    <ligand>
        <name>FMN</name>
        <dbReference type="ChEBI" id="CHEBI:58210"/>
    </ligand>
</feature>
<evidence type="ECO:0000256" key="7">
    <source>
        <dbReference type="ARBA" id="ARBA00029327"/>
    </source>
</evidence>
<dbReference type="InterPro" id="IPR037396">
    <property type="entry name" value="FMN_HAD"/>
</dbReference>
<dbReference type="SUPFAM" id="SSF51395">
    <property type="entry name" value="FMN-linked oxidoreductases"/>
    <property type="match status" value="1"/>
</dbReference>
<dbReference type="PROSITE" id="PS51349">
    <property type="entry name" value="FMN_HYDROXY_ACID_DH_2"/>
    <property type="match status" value="1"/>
</dbReference>
<accession>A0A368H8K6</accession>
<evidence type="ECO:0000256" key="6">
    <source>
        <dbReference type="ARBA" id="ARBA00029325"/>
    </source>
</evidence>
<evidence type="ECO:0000256" key="9">
    <source>
        <dbReference type="PIRSR" id="PIRSR000138-2"/>
    </source>
</evidence>
<dbReference type="InterPro" id="IPR008259">
    <property type="entry name" value="FMN_hydac_DH_AS"/>
</dbReference>
<dbReference type="InterPro" id="IPR013785">
    <property type="entry name" value="Aldolase_TIM"/>
</dbReference>
<feature type="binding site" evidence="9">
    <location>
        <position position="158"/>
    </location>
    <ligand>
        <name>FMN</name>
        <dbReference type="ChEBI" id="CHEBI:58210"/>
    </ligand>
</feature>
<feature type="binding site" evidence="9">
    <location>
        <position position="261"/>
    </location>
    <ligand>
        <name>FMN</name>
        <dbReference type="ChEBI" id="CHEBI:58210"/>
    </ligand>
</feature>
<evidence type="ECO:0000259" key="10">
    <source>
        <dbReference type="PROSITE" id="PS51349"/>
    </source>
</evidence>
<organism evidence="11 12">
    <name type="scientific">Ancylostoma caninum</name>
    <name type="common">Dog hookworm</name>
    <dbReference type="NCBI Taxonomy" id="29170"/>
    <lineage>
        <taxon>Eukaryota</taxon>
        <taxon>Metazoa</taxon>
        <taxon>Ecdysozoa</taxon>
        <taxon>Nematoda</taxon>
        <taxon>Chromadorea</taxon>
        <taxon>Rhabditida</taxon>
        <taxon>Rhabditina</taxon>
        <taxon>Rhabditomorpha</taxon>
        <taxon>Strongyloidea</taxon>
        <taxon>Ancylostomatidae</taxon>
        <taxon>Ancylostomatinae</taxon>
        <taxon>Ancylostoma</taxon>
    </lineage>
</organism>
<dbReference type="InterPro" id="IPR012133">
    <property type="entry name" value="Alpha-hydoxy_acid_DH_FMN"/>
</dbReference>
<dbReference type="PANTHER" id="PTHR10578:SF149">
    <property type="entry name" value="2-HYDROXYACID OXIDASE 2"/>
    <property type="match status" value="1"/>
</dbReference>
<dbReference type="Proteomes" id="UP000252519">
    <property type="component" value="Unassembled WGS sequence"/>
</dbReference>
<comment type="cofactor">
    <cofactor evidence="1">
        <name>FMN</name>
        <dbReference type="ChEBI" id="CHEBI:58210"/>
    </cofactor>
</comment>